<feature type="domain" description="Transposase InsH N-terminal" evidence="2">
    <location>
        <begin position="19"/>
        <end position="97"/>
    </location>
</feature>
<evidence type="ECO:0000259" key="2">
    <source>
        <dbReference type="Pfam" id="PF05598"/>
    </source>
</evidence>
<keyword evidence="6" id="KW-1185">Reference proteome</keyword>
<evidence type="ECO:0000313" key="5">
    <source>
        <dbReference type="Proteomes" id="UP000646877"/>
    </source>
</evidence>
<evidence type="ECO:0000256" key="1">
    <source>
        <dbReference type="SAM" id="MobiDB-lite"/>
    </source>
</evidence>
<proteinExistence type="predicted"/>
<reference evidence="4 6" key="2">
    <citation type="submission" date="2023-10" db="EMBL/GenBank/DDBJ databases">
        <title>To unveil natural product biosynthetic capacity in Pseudoalteromonas.</title>
        <authorList>
            <person name="Wang J."/>
        </authorList>
    </citation>
    <scope>NUCLEOTIDE SEQUENCE [LARGE SCALE GENOMIC DNA]</scope>
    <source>
        <strain evidence="4 6">DSM 15914</strain>
    </source>
</reference>
<dbReference type="Proteomes" id="UP001304419">
    <property type="component" value="Chromosome 1"/>
</dbReference>
<dbReference type="EMBL" id="WEIA01000016">
    <property type="protein sequence ID" value="NLR23527.1"/>
    <property type="molecule type" value="Genomic_DNA"/>
</dbReference>
<dbReference type="InterPro" id="IPR008490">
    <property type="entry name" value="Transposase_InsH_N"/>
</dbReference>
<dbReference type="RefSeq" id="WP_051009524.1">
    <property type="nucleotide sequence ID" value="NZ_CBCSDF010000020.1"/>
</dbReference>
<gene>
    <name evidence="3" type="ORF">F9Y85_19850</name>
    <name evidence="4" type="ORF">R5H13_03435</name>
</gene>
<evidence type="ECO:0000313" key="6">
    <source>
        <dbReference type="Proteomes" id="UP001304419"/>
    </source>
</evidence>
<accession>A0A8I2KSD6</accession>
<dbReference type="Proteomes" id="UP000646877">
    <property type="component" value="Unassembled WGS sequence"/>
</dbReference>
<reference evidence="3" key="1">
    <citation type="submission" date="2019-10" db="EMBL/GenBank/DDBJ databases">
        <authorList>
            <person name="Paulsen S."/>
        </authorList>
    </citation>
    <scope>NUCLEOTIDE SEQUENCE</scope>
    <source>
        <strain evidence="3">LMG 19692</strain>
    </source>
</reference>
<dbReference type="PANTHER" id="PTHR33803:SF3">
    <property type="entry name" value="BLL1974 PROTEIN"/>
    <property type="match status" value="1"/>
</dbReference>
<dbReference type="Pfam" id="PF05598">
    <property type="entry name" value="DUF772"/>
    <property type="match status" value="1"/>
</dbReference>
<evidence type="ECO:0000313" key="3">
    <source>
        <dbReference type="EMBL" id="NLR23527.1"/>
    </source>
</evidence>
<dbReference type="EMBL" id="CP137578">
    <property type="protein sequence ID" value="WOX29336.1"/>
    <property type="molecule type" value="Genomic_DNA"/>
</dbReference>
<organism evidence="3 5">
    <name type="scientific">Pseudoalteromonas maricaloris</name>
    <dbReference type="NCBI Taxonomy" id="184924"/>
    <lineage>
        <taxon>Bacteria</taxon>
        <taxon>Pseudomonadati</taxon>
        <taxon>Pseudomonadota</taxon>
        <taxon>Gammaproteobacteria</taxon>
        <taxon>Alteromonadales</taxon>
        <taxon>Pseudoalteromonadaceae</taxon>
        <taxon>Pseudoalteromonas</taxon>
    </lineage>
</organism>
<dbReference type="AlphaFoldDB" id="A0A8I2KSD6"/>
<dbReference type="PANTHER" id="PTHR33803">
    <property type="entry name" value="IS1478 TRANSPOSASE"/>
    <property type="match status" value="1"/>
</dbReference>
<evidence type="ECO:0000313" key="4">
    <source>
        <dbReference type="EMBL" id="WOX29336.1"/>
    </source>
</evidence>
<sequence length="147" mass="17047">MKPKPTAQTPQKHLFQIELIDIVSPRHELVKLAKLIDWQRLEVEFKQHYGDKGAGAKPIRLLAGLEYLKQIHKLSDENTVAMWCENPYWQYFCGMQFFTHEENTKKTEKLSQTGDERHIAENHRATKQGVYPCPTTGRAAVKARKSE</sequence>
<protein>
    <submittedName>
        <fullName evidence="3">Transposase</fullName>
    </submittedName>
</protein>
<name>A0A8I2KSD6_9GAMM</name>
<feature type="region of interest" description="Disordered" evidence="1">
    <location>
        <begin position="122"/>
        <end position="147"/>
    </location>
</feature>